<gene>
    <name evidence="1" type="ORF">A8709_24060</name>
</gene>
<dbReference type="InterPro" id="IPR035959">
    <property type="entry name" value="RutC-like_sf"/>
</dbReference>
<dbReference type="Proteomes" id="UP000093309">
    <property type="component" value="Unassembled WGS sequence"/>
</dbReference>
<comment type="caution">
    <text evidence="1">The sequence shown here is derived from an EMBL/GenBank/DDBJ whole genome shotgun (WGS) entry which is preliminary data.</text>
</comment>
<dbReference type="AlphaFoldDB" id="A0A1C1A8W9"/>
<dbReference type="PANTHER" id="PTHR43857:SF1">
    <property type="entry name" value="YJGH FAMILY PROTEIN"/>
    <property type="match status" value="1"/>
</dbReference>
<dbReference type="PANTHER" id="PTHR43857">
    <property type="entry name" value="BLR7761 PROTEIN"/>
    <property type="match status" value="1"/>
</dbReference>
<dbReference type="STRING" id="512399.A8709_24060"/>
<keyword evidence="2" id="KW-1185">Reference proteome</keyword>
<dbReference type="Gene3D" id="3.30.1330.40">
    <property type="entry name" value="RutC-like"/>
    <property type="match status" value="1"/>
</dbReference>
<protein>
    <recommendedName>
        <fullName evidence="3">Enamine deaminase RidA</fullName>
    </recommendedName>
</protein>
<dbReference type="OrthoDB" id="9799840at2"/>
<name>A0A1C1A8W9_9BACL</name>
<dbReference type="CDD" id="cd06154">
    <property type="entry name" value="YjgF_YER057c_UK114_like_6"/>
    <property type="match status" value="1"/>
</dbReference>
<dbReference type="EMBL" id="LYPC01000002">
    <property type="protein sequence ID" value="OCT17066.1"/>
    <property type="molecule type" value="Genomic_DNA"/>
</dbReference>
<reference evidence="2" key="1">
    <citation type="submission" date="2016-05" db="EMBL/GenBank/DDBJ databases">
        <title>Paenibacillus oryzae. sp. nov., isolated from the rice root.</title>
        <authorList>
            <person name="Zhang J."/>
            <person name="Zhang X."/>
        </authorList>
    </citation>
    <scope>NUCLEOTIDE SEQUENCE [LARGE SCALE GENOMIC DNA]</scope>
    <source>
        <strain evidence="2">KCTC13222</strain>
    </source>
</reference>
<dbReference type="RefSeq" id="WP_065850320.1">
    <property type="nucleotide sequence ID" value="NZ_LYPC01000002.1"/>
</dbReference>
<evidence type="ECO:0000313" key="1">
    <source>
        <dbReference type="EMBL" id="OCT17066.1"/>
    </source>
</evidence>
<proteinExistence type="predicted"/>
<sequence length="129" mass="14383">MKRTRVFTGSPWEPVVGYCRAIRVGDRIEVAGTTAMKDGEVVGVGDAYEQTRCILQLIEGALHELGAQMSDVIRTRMFVTDISLWEQYGRAHGEYFRDVQPVATMVEVKALIDPQLLIEIEVEAVVVGE</sequence>
<evidence type="ECO:0008006" key="3">
    <source>
        <dbReference type="Google" id="ProtNLM"/>
    </source>
</evidence>
<dbReference type="SUPFAM" id="SSF55298">
    <property type="entry name" value="YjgF-like"/>
    <property type="match status" value="1"/>
</dbReference>
<accession>A0A1C1A8W9</accession>
<organism evidence="1 2">
    <name type="scientific">Paenibacillus pectinilyticus</name>
    <dbReference type="NCBI Taxonomy" id="512399"/>
    <lineage>
        <taxon>Bacteria</taxon>
        <taxon>Bacillati</taxon>
        <taxon>Bacillota</taxon>
        <taxon>Bacilli</taxon>
        <taxon>Bacillales</taxon>
        <taxon>Paenibacillaceae</taxon>
        <taxon>Paenibacillus</taxon>
    </lineage>
</organism>
<dbReference type="InterPro" id="IPR006175">
    <property type="entry name" value="YjgF/YER057c/UK114"/>
</dbReference>
<dbReference type="Pfam" id="PF01042">
    <property type="entry name" value="Ribonuc_L-PSP"/>
    <property type="match status" value="1"/>
</dbReference>
<evidence type="ECO:0000313" key="2">
    <source>
        <dbReference type="Proteomes" id="UP000093309"/>
    </source>
</evidence>